<dbReference type="InterPro" id="IPR008949">
    <property type="entry name" value="Isoprenoid_synthase_dom_sf"/>
</dbReference>
<dbReference type="Pfam" id="PF00494">
    <property type="entry name" value="SQS_PSY"/>
    <property type="match status" value="1"/>
</dbReference>
<dbReference type="Gene3D" id="1.10.600.10">
    <property type="entry name" value="Farnesyl Diphosphate Synthase"/>
    <property type="match status" value="1"/>
</dbReference>
<dbReference type="SUPFAM" id="SSF48576">
    <property type="entry name" value="Terpenoid synthases"/>
    <property type="match status" value="1"/>
</dbReference>
<accession>A0A7C9VPA5</accession>
<keyword evidence="2" id="KW-1185">Reference proteome</keyword>
<evidence type="ECO:0000313" key="2">
    <source>
        <dbReference type="Proteomes" id="UP000480266"/>
    </source>
</evidence>
<protein>
    <submittedName>
        <fullName evidence="1">Squalene/phytoene synthase family protein</fullName>
    </submittedName>
</protein>
<organism evidence="1 2">
    <name type="scientific">Candidatus Afipia apatlaquensis</name>
    <dbReference type="NCBI Taxonomy" id="2712852"/>
    <lineage>
        <taxon>Bacteria</taxon>
        <taxon>Pseudomonadati</taxon>
        <taxon>Pseudomonadota</taxon>
        <taxon>Alphaproteobacteria</taxon>
        <taxon>Hyphomicrobiales</taxon>
        <taxon>Nitrobacteraceae</taxon>
        <taxon>Afipia</taxon>
    </lineage>
</organism>
<dbReference type="InterPro" id="IPR002060">
    <property type="entry name" value="Squ/phyt_synthse"/>
</dbReference>
<proteinExistence type="predicted"/>
<evidence type="ECO:0000313" key="1">
    <source>
        <dbReference type="EMBL" id="NGX98312.1"/>
    </source>
</evidence>
<name>A0A7C9VPA5_9BRAD</name>
<dbReference type="Proteomes" id="UP000480266">
    <property type="component" value="Unassembled WGS sequence"/>
</dbReference>
<dbReference type="AlphaFoldDB" id="A0A7C9VPA5"/>
<dbReference type="EMBL" id="JAAMRR010001261">
    <property type="protein sequence ID" value="NGX98312.1"/>
    <property type="molecule type" value="Genomic_DNA"/>
</dbReference>
<sequence length="287" mass="31314">MSAAPSNDAAAFCADLVRARDFRTYAASLFVSPEARRAWLALAAFNAEVAHVRDHVSQPLPGEIRLQWWRDVLTGEGRDAQGEAEANPVAAELLRAIAVHDLPIEMFVRLIDAHVFDVYDDPMPDMAALEAHCRDTSAALYGLRAKVLGVNSPEAVRIAEHAGLAEGLVDTMLALPRHAARRQLYLPGDLINLHGVTAEEFFLRQASQPLKEALAHLRREAASQLQQAIAMLASAPVSSRAAFLPLAVIGKNLTRLELSEPFAPPLLSRLGILWTTWRAASARPFKA</sequence>
<comment type="caution">
    <text evidence="1">The sequence shown here is derived from an EMBL/GenBank/DDBJ whole genome shotgun (WGS) entry which is preliminary data.</text>
</comment>
<gene>
    <name evidence="1" type="ORF">G4V63_24840</name>
</gene>
<reference evidence="1" key="1">
    <citation type="submission" date="2020-02" db="EMBL/GenBank/DDBJ databases">
        <title>Draft genome sequence of Candidatus Afipia apatlaquensis IBT-C3, a potential strain for decolorization of textile dyes.</title>
        <authorList>
            <person name="Sanchez-Reyes A."/>
            <person name="Breton-Deval L."/>
            <person name="Mangelson H."/>
            <person name="Sanchez-Flores A."/>
        </authorList>
    </citation>
    <scope>NUCLEOTIDE SEQUENCE [LARGE SCALE GENOMIC DNA]</scope>
    <source>
        <strain evidence="1">IBT-C3</strain>
    </source>
</reference>